<name>A0A9N8EBH3_9STRA</name>
<comment type="caution">
    <text evidence="3">The sequence shown here is derived from an EMBL/GenBank/DDBJ whole genome shotgun (WGS) entry which is preliminary data.</text>
</comment>
<dbReference type="Proteomes" id="UP001153069">
    <property type="component" value="Unassembled WGS sequence"/>
</dbReference>
<dbReference type="GO" id="GO:0001042">
    <property type="term" value="F:RNA polymerase I core binding"/>
    <property type="evidence" value="ECO:0007669"/>
    <property type="project" value="TreeGrafter"/>
</dbReference>
<dbReference type="EMBL" id="CAICTM010000923">
    <property type="protein sequence ID" value="CAB9518332.1"/>
    <property type="molecule type" value="Genomic_DNA"/>
</dbReference>
<organism evidence="3 4">
    <name type="scientific">Seminavis robusta</name>
    <dbReference type="NCBI Taxonomy" id="568900"/>
    <lineage>
        <taxon>Eukaryota</taxon>
        <taxon>Sar</taxon>
        <taxon>Stramenopiles</taxon>
        <taxon>Ochrophyta</taxon>
        <taxon>Bacillariophyta</taxon>
        <taxon>Bacillariophyceae</taxon>
        <taxon>Bacillariophycidae</taxon>
        <taxon>Naviculales</taxon>
        <taxon>Naviculaceae</taxon>
        <taxon>Seminavis</taxon>
    </lineage>
</organism>
<sequence length="714" mass="79902">MQGAEKTQTPTAHKTLPISPQTSEGDIIQISPLAKEEGSSYYKLPPCGPPRKSDASIIKFVSDAVTYRTQPPVDPDPKQAEAYSRLVRAISRKEDPSLLRTILIALRVSGNTLHLLSGNPAKHAQLLHNIIQFNPFDPGRLRLSEQAALDEANRPFHDFSIADAFFHLMLALVSANSVFLVTSMTSLWKLLAGLSRTSLSDSSKEHRTQRIHATIAAMTMLCPKGKNEIVTIIMTNFPFKTRPKHQLVWCYRQSLEVAEYVPAMNELLLRFMIEKCLEMDVEIKVLSGGKVVREENDGALSLDQIMMDSVTHTNRRQDDNVYDMIEKLDALLLLTFQFVEAKGAGSIGGLRSLYECCMASFESAILITHQSKFVQFLIFYICGLESQLLEGNMQQHATLNHDFAADLIKITFDPYRSTVVRQSAACYLASFVSRAKFVEADTAIESVCALLKWANAYIASVQENGLTTSADVWDQCIDIHSLFYTICQAAFYIMCFRGPEVMKFYRSVTKTITTSTPGHFNDLQLHHIDIGPSRWQHLCGHSLQPMMYCAESVRCEFLKFASAFGLLNRVAVAKLSAAYLPHNKEAFNAAGGAVATSCVHGLSLNKAVNPLKSFFPFDPLLLELSHTYVKPFYRKWSEECTELLEKPVANQVNEDDNEESVNEQDDKEVWGEGEDDNELEVMDSFVGIVNSPHDETTEVLKRNRGHSIDSAGSW</sequence>
<evidence type="ECO:0000313" key="3">
    <source>
        <dbReference type="EMBL" id="CAB9518332.1"/>
    </source>
</evidence>
<feature type="compositionally biased region" description="Polar residues" evidence="2">
    <location>
        <begin position="1"/>
        <end position="24"/>
    </location>
</feature>
<dbReference type="GO" id="GO:0001181">
    <property type="term" value="F:RNA polymerase I general transcription initiation factor activity"/>
    <property type="evidence" value="ECO:0007669"/>
    <property type="project" value="InterPro"/>
</dbReference>
<dbReference type="GO" id="GO:0005634">
    <property type="term" value="C:nucleus"/>
    <property type="evidence" value="ECO:0007669"/>
    <property type="project" value="TreeGrafter"/>
</dbReference>
<keyword evidence="3" id="KW-0648">Protein biosynthesis</keyword>
<dbReference type="InterPro" id="IPR007991">
    <property type="entry name" value="RNA_pol_I_trans_ini_fac_RRN3"/>
</dbReference>
<keyword evidence="4" id="KW-1185">Reference proteome</keyword>
<keyword evidence="3" id="KW-0396">Initiation factor</keyword>
<dbReference type="AlphaFoldDB" id="A0A9N8EBH3"/>
<evidence type="ECO:0000313" key="4">
    <source>
        <dbReference type="Proteomes" id="UP001153069"/>
    </source>
</evidence>
<feature type="region of interest" description="Disordered" evidence="2">
    <location>
        <begin position="650"/>
        <end position="676"/>
    </location>
</feature>
<feature type="region of interest" description="Disordered" evidence="2">
    <location>
        <begin position="1"/>
        <end position="26"/>
    </location>
</feature>
<dbReference type="OrthoDB" id="26970at2759"/>
<comment type="similarity">
    <text evidence="1">Belongs to the RRN3 family.</text>
</comment>
<dbReference type="GO" id="GO:0003743">
    <property type="term" value="F:translation initiation factor activity"/>
    <property type="evidence" value="ECO:0007669"/>
    <property type="project" value="UniProtKB-KW"/>
</dbReference>
<dbReference type="GO" id="GO:0006361">
    <property type="term" value="P:transcription initiation at RNA polymerase I promoter"/>
    <property type="evidence" value="ECO:0007669"/>
    <property type="project" value="InterPro"/>
</dbReference>
<dbReference type="PANTHER" id="PTHR12790:SF0">
    <property type="entry name" value="RNA POLYMERASE I-SPECIFIC TRANSCRIPTION INITIATION FACTOR RRN3-RELATED"/>
    <property type="match status" value="1"/>
</dbReference>
<feature type="compositionally biased region" description="Acidic residues" evidence="2">
    <location>
        <begin position="653"/>
        <end position="676"/>
    </location>
</feature>
<gene>
    <name evidence="3" type="ORF">SEMRO_925_G220850.1</name>
</gene>
<dbReference type="Pfam" id="PF05327">
    <property type="entry name" value="RRN3"/>
    <property type="match status" value="1"/>
</dbReference>
<dbReference type="PANTHER" id="PTHR12790">
    <property type="entry name" value="TRANSCRIPTION INITIATION FACTOR IA RRN3"/>
    <property type="match status" value="1"/>
</dbReference>
<protein>
    <submittedName>
        <fullName evidence="3">Specific transcription initiation factor RRN3</fullName>
    </submittedName>
</protein>
<proteinExistence type="inferred from homology"/>
<evidence type="ECO:0000256" key="1">
    <source>
        <dbReference type="ARBA" id="ARBA00010098"/>
    </source>
</evidence>
<reference evidence="3" key="1">
    <citation type="submission" date="2020-06" db="EMBL/GenBank/DDBJ databases">
        <authorList>
            <consortium name="Plant Systems Biology data submission"/>
        </authorList>
    </citation>
    <scope>NUCLEOTIDE SEQUENCE</scope>
    <source>
        <strain evidence="3">D6</strain>
    </source>
</reference>
<accession>A0A9N8EBH3</accession>
<evidence type="ECO:0000256" key="2">
    <source>
        <dbReference type="SAM" id="MobiDB-lite"/>
    </source>
</evidence>